<evidence type="ECO:0000256" key="1">
    <source>
        <dbReference type="ARBA" id="ARBA00022679"/>
    </source>
</evidence>
<dbReference type="InterPro" id="IPR050339">
    <property type="entry name" value="CC_SR_Kinase"/>
</dbReference>
<keyword evidence="8" id="KW-0723">Serine/threonine-protein kinase</keyword>
<sequence>TPSSGAPTLANSSGSAGPLELSHHQSLKWASSNQLTSNNLRHRTEYERIRTLGSGAFGTTHLVKHLIDKRLYALKCIRLGSGEKLGSESSNKVLREVDALSALRSDNVVRYYTAWVERGEIEQEDKESFDELDDDYSSFTNASVAAAYNGQETCNLCNEQYRDWIISCEQWGLIDAVLQPLNLCRECYTKSLPPHIDVSQIDIREKRILPECLYILMEYGGDTLSNVMKNIPHDDDALRWSLFAQCVQGLYAIHDQGFYHRDVKPGNILFGMIGDLGLSTDVRVNSSLIVGSSGVGTLLYSAPEVVEGRYQKADIFSLGVILIELFSNFSTGMERVEVLTQIRRGEIPKEWVLDTDQAMLARWMVDQNPEKRPTAREILQHLIQRGLLADPDSSVLLNMIKQLQKRVDALEQTVLEKDAEIEMLRRLLVANGLGRSVLHHRKTRNVMSEYDS</sequence>
<keyword evidence="1" id="KW-0808">Transferase</keyword>
<keyword evidence="12" id="KW-1185">Reference proteome</keyword>
<evidence type="ECO:0000259" key="10">
    <source>
        <dbReference type="PROSITE" id="PS50011"/>
    </source>
</evidence>
<dbReference type="SMART" id="SM00220">
    <property type="entry name" value="S_TKc"/>
    <property type="match status" value="1"/>
</dbReference>
<dbReference type="InterPro" id="IPR008271">
    <property type="entry name" value="Ser/Thr_kinase_AS"/>
</dbReference>
<dbReference type="PROSITE" id="PS00107">
    <property type="entry name" value="PROTEIN_KINASE_ATP"/>
    <property type="match status" value="1"/>
</dbReference>
<gene>
    <name evidence="11" type="ORF">HJC23_013943</name>
</gene>
<dbReference type="AlphaFoldDB" id="A0ABD3Q257"/>
<dbReference type="PROSITE" id="PS00108">
    <property type="entry name" value="PROTEIN_KINASE_ST"/>
    <property type="match status" value="1"/>
</dbReference>
<comment type="caution">
    <text evidence="11">The sequence shown here is derived from an EMBL/GenBank/DDBJ whole genome shotgun (WGS) entry which is preliminary data.</text>
</comment>
<dbReference type="PANTHER" id="PTHR11042">
    <property type="entry name" value="EUKARYOTIC TRANSLATION INITIATION FACTOR 2-ALPHA KINASE EIF2-ALPHA KINASE -RELATED"/>
    <property type="match status" value="1"/>
</dbReference>
<protein>
    <recommendedName>
        <fullName evidence="10">Protein kinase domain-containing protein</fullName>
    </recommendedName>
</protein>
<dbReference type="InterPro" id="IPR011009">
    <property type="entry name" value="Kinase-like_dom_sf"/>
</dbReference>
<organism evidence="11 12">
    <name type="scientific">Cyclotella cryptica</name>
    <dbReference type="NCBI Taxonomy" id="29204"/>
    <lineage>
        <taxon>Eukaryota</taxon>
        <taxon>Sar</taxon>
        <taxon>Stramenopiles</taxon>
        <taxon>Ochrophyta</taxon>
        <taxon>Bacillariophyta</taxon>
        <taxon>Coscinodiscophyceae</taxon>
        <taxon>Thalassiosirophycidae</taxon>
        <taxon>Stephanodiscales</taxon>
        <taxon>Stephanodiscaceae</taxon>
        <taxon>Cyclotella</taxon>
    </lineage>
</organism>
<evidence type="ECO:0000256" key="4">
    <source>
        <dbReference type="ARBA" id="ARBA00022840"/>
    </source>
</evidence>
<dbReference type="InterPro" id="IPR017441">
    <property type="entry name" value="Protein_kinase_ATP_BS"/>
</dbReference>
<dbReference type="GO" id="GO:0004674">
    <property type="term" value="F:protein serine/threonine kinase activity"/>
    <property type="evidence" value="ECO:0007669"/>
    <property type="project" value="UniProtKB-KW"/>
</dbReference>
<dbReference type="InterPro" id="IPR000719">
    <property type="entry name" value="Prot_kinase_dom"/>
</dbReference>
<dbReference type="Gene3D" id="3.30.200.20">
    <property type="entry name" value="Phosphorylase Kinase, domain 1"/>
    <property type="match status" value="1"/>
</dbReference>
<keyword evidence="4 7" id="KW-0067">ATP-binding</keyword>
<evidence type="ECO:0000256" key="9">
    <source>
        <dbReference type="SAM" id="Coils"/>
    </source>
</evidence>
<evidence type="ECO:0000256" key="5">
    <source>
        <dbReference type="ARBA" id="ARBA00023193"/>
    </source>
</evidence>
<evidence type="ECO:0000256" key="3">
    <source>
        <dbReference type="ARBA" id="ARBA00022777"/>
    </source>
</evidence>
<keyword evidence="3" id="KW-0418">Kinase</keyword>
<accession>A0ABD3Q257</accession>
<proteinExistence type="inferred from homology"/>
<evidence type="ECO:0000256" key="6">
    <source>
        <dbReference type="ARBA" id="ARBA00037982"/>
    </source>
</evidence>
<dbReference type="GO" id="GO:0005524">
    <property type="term" value="F:ATP binding"/>
    <property type="evidence" value="ECO:0007669"/>
    <property type="project" value="UniProtKB-UniRule"/>
</dbReference>
<feature type="non-terminal residue" evidence="11">
    <location>
        <position position="1"/>
    </location>
</feature>
<feature type="coiled-coil region" evidence="9">
    <location>
        <begin position="393"/>
        <end position="427"/>
    </location>
</feature>
<dbReference type="Proteomes" id="UP001516023">
    <property type="component" value="Unassembled WGS sequence"/>
</dbReference>
<feature type="binding site" evidence="7">
    <location>
        <position position="75"/>
    </location>
    <ligand>
        <name>ATP</name>
        <dbReference type="ChEBI" id="CHEBI:30616"/>
    </ligand>
</feature>
<evidence type="ECO:0000256" key="2">
    <source>
        <dbReference type="ARBA" id="ARBA00022741"/>
    </source>
</evidence>
<evidence type="ECO:0000256" key="7">
    <source>
        <dbReference type="PROSITE-ProRule" id="PRU10141"/>
    </source>
</evidence>
<dbReference type="PROSITE" id="PS50011">
    <property type="entry name" value="PROTEIN_KINASE_DOM"/>
    <property type="match status" value="1"/>
</dbReference>
<dbReference type="EMBL" id="JABMIG020000080">
    <property type="protein sequence ID" value="KAL3794470.1"/>
    <property type="molecule type" value="Genomic_DNA"/>
</dbReference>
<keyword evidence="9" id="KW-0175">Coiled coil</keyword>
<dbReference type="Gene3D" id="1.10.510.10">
    <property type="entry name" value="Transferase(Phosphotransferase) domain 1"/>
    <property type="match status" value="1"/>
</dbReference>
<feature type="domain" description="Protein kinase" evidence="10">
    <location>
        <begin position="46"/>
        <end position="384"/>
    </location>
</feature>
<comment type="similarity">
    <text evidence="6">Belongs to the protein kinase superfamily. Ser/Thr protein kinase family. GCN2 subfamily.</text>
</comment>
<dbReference type="Pfam" id="PF00069">
    <property type="entry name" value="Pkinase"/>
    <property type="match status" value="2"/>
</dbReference>
<dbReference type="SUPFAM" id="SSF56112">
    <property type="entry name" value="Protein kinase-like (PK-like)"/>
    <property type="match status" value="1"/>
</dbReference>
<reference evidence="11 12" key="1">
    <citation type="journal article" date="2020" name="G3 (Bethesda)">
        <title>Improved Reference Genome for Cyclotella cryptica CCMP332, a Model for Cell Wall Morphogenesis, Salinity Adaptation, and Lipid Production in Diatoms (Bacillariophyta).</title>
        <authorList>
            <person name="Roberts W.R."/>
            <person name="Downey K.M."/>
            <person name="Ruck E.C."/>
            <person name="Traller J.C."/>
            <person name="Alverson A.J."/>
        </authorList>
    </citation>
    <scope>NUCLEOTIDE SEQUENCE [LARGE SCALE GENOMIC DNA]</scope>
    <source>
        <strain evidence="11 12">CCMP332</strain>
    </source>
</reference>
<dbReference type="GO" id="GO:0017148">
    <property type="term" value="P:negative regulation of translation"/>
    <property type="evidence" value="ECO:0007669"/>
    <property type="project" value="UniProtKB-KW"/>
</dbReference>
<evidence type="ECO:0000313" key="12">
    <source>
        <dbReference type="Proteomes" id="UP001516023"/>
    </source>
</evidence>
<evidence type="ECO:0000313" key="11">
    <source>
        <dbReference type="EMBL" id="KAL3794470.1"/>
    </source>
</evidence>
<keyword evidence="5" id="KW-0652">Protein synthesis inhibitor</keyword>
<keyword evidence="2 7" id="KW-0547">Nucleotide-binding</keyword>
<name>A0ABD3Q257_9STRA</name>
<evidence type="ECO:0000256" key="8">
    <source>
        <dbReference type="RuleBase" id="RU000304"/>
    </source>
</evidence>